<evidence type="ECO:0000313" key="3">
    <source>
        <dbReference type="Proteomes" id="UP000050934"/>
    </source>
</evidence>
<gene>
    <name evidence="2" type="ORF">IV45_GL001462</name>
</gene>
<comment type="caution">
    <text evidence="2">The sequence shown here is derived from an EMBL/GenBank/DDBJ whole genome shotgun (WGS) entry which is preliminary data.</text>
</comment>
<accession>A0A0R2I2B8</accession>
<evidence type="ECO:0000313" key="2">
    <source>
        <dbReference type="EMBL" id="KRN59313.1"/>
    </source>
</evidence>
<dbReference type="RefSeq" id="WP_057740101.1">
    <property type="nucleotide sequence ID" value="NZ_JQBW01000005.1"/>
</dbReference>
<dbReference type="Pfam" id="PF19700">
    <property type="entry name" value="DUF6198"/>
    <property type="match status" value="1"/>
</dbReference>
<dbReference type="PANTHER" id="PTHR40078:SF1">
    <property type="entry name" value="INTEGRAL MEMBRANE PROTEIN"/>
    <property type="match status" value="1"/>
</dbReference>
<feature type="transmembrane region" description="Helical" evidence="1">
    <location>
        <begin position="111"/>
        <end position="132"/>
    </location>
</feature>
<proteinExistence type="predicted"/>
<keyword evidence="1" id="KW-0812">Transmembrane</keyword>
<evidence type="ECO:0000256" key="1">
    <source>
        <dbReference type="SAM" id="Phobius"/>
    </source>
</evidence>
<dbReference type="PANTHER" id="PTHR40078">
    <property type="entry name" value="INTEGRAL MEMBRANE PROTEIN-RELATED"/>
    <property type="match status" value="1"/>
</dbReference>
<feature type="transmembrane region" description="Helical" evidence="1">
    <location>
        <begin position="84"/>
        <end position="105"/>
    </location>
</feature>
<feature type="transmembrane region" description="Helical" evidence="1">
    <location>
        <begin position="48"/>
        <end position="72"/>
    </location>
</feature>
<dbReference type="EMBL" id="JQBW01000005">
    <property type="protein sequence ID" value="KRN59313.1"/>
    <property type="molecule type" value="Genomic_DNA"/>
</dbReference>
<dbReference type="InterPro" id="IPR038750">
    <property type="entry name" value="YczE/YyaS-like"/>
</dbReference>
<keyword evidence="1" id="KW-0472">Membrane</keyword>
<keyword evidence="3" id="KW-1185">Reference proteome</keyword>
<organism evidence="2 3">
    <name type="scientific">Limosilactobacillus secaliphilus</name>
    <dbReference type="NCBI Taxonomy" id="396268"/>
    <lineage>
        <taxon>Bacteria</taxon>
        <taxon>Bacillati</taxon>
        <taxon>Bacillota</taxon>
        <taxon>Bacilli</taxon>
        <taxon>Lactobacillales</taxon>
        <taxon>Lactobacillaceae</taxon>
        <taxon>Limosilactobacillus</taxon>
    </lineage>
</organism>
<dbReference type="AlphaFoldDB" id="A0A0R2I2B8"/>
<reference evidence="2 3" key="1">
    <citation type="journal article" date="2015" name="Genome Announc.">
        <title>Expanding the biotechnology potential of lactobacilli through comparative genomics of 213 strains and associated genera.</title>
        <authorList>
            <person name="Sun Z."/>
            <person name="Harris H.M."/>
            <person name="McCann A."/>
            <person name="Guo C."/>
            <person name="Argimon S."/>
            <person name="Zhang W."/>
            <person name="Yang X."/>
            <person name="Jeffery I.B."/>
            <person name="Cooney J.C."/>
            <person name="Kagawa T.F."/>
            <person name="Liu W."/>
            <person name="Song Y."/>
            <person name="Salvetti E."/>
            <person name="Wrobel A."/>
            <person name="Rasinkangas P."/>
            <person name="Parkhill J."/>
            <person name="Rea M.C."/>
            <person name="O'Sullivan O."/>
            <person name="Ritari J."/>
            <person name="Douillard F.P."/>
            <person name="Paul Ross R."/>
            <person name="Yang R."/>
            <person name="Briner A.E."/>
            <person name="Felis G.E."/>
            <person name="de Vos W.M."/>
            <person name="Barrangou R."/>
            <person name="Klaenhammer T.R."/>
            <person name="Caufield P.W."/>
            <person name="Cui Y."/>
            <person name="Zhang H."/>
            <person name="O'Toole P.W."/>
        </authorList>
    </citation>
    <scope>NUCLEOTIDE SEQUENCE [LARGE SCALE GENOMIC DNA]</scope>
    <source>
        <strain evidence="2 3">DSM 17896</strain>
    </source>
</reference>
<dbReference type="PATRIC" id="fig|396268.3.peg.1483"/>
<protein>
    <submittedName>
        <fullName evidence="2">Membrane protein</fullName>
    </submittedName>
</protein>
<sequence>MNANNSMPTRIFALVLGLVINAFGNGLTIATNMGSAPVTASAVNLAHFLHLSVGLMIFAIGAITAVINQLLIRQWDGWRFFGELVFVSSFGYFVNFSASLFSRLGIPKLPIIVRIFLCLLGIVIFCTAISFYQRANLVMHPNDDTTNILRFLYFKGHVEIAQLASFVVPILIIITTAILTHHIYAFNIGTLFCILFNGAIIGWADRHVWHGLSHNFRVKKTA</sequence>
<keyword evidence="1" id="KW-1133">Transmembrane helix</keyword>
<feature type="transmembrane region" description="Helical" evidence="1">
    <location>
        <begin position="160"/>
        <end position="178"/>
    </location>
</feature>
<feature type="transmembrane region" description="Helical" evidence="1">
    <location>
        <begin position="184"/>
        <end position="204"/>
    </location>
</feature>
<dbReference type="Proteomes" id="UP000050934">
    <property type="component" value="Unassembled WGS sequence"/>
</dbReference>
<name>A0A0R2I2B8_9LACO</name>